<dbReference type="Proteomes" id="UP000074914">
    <property type="component" value="Chromosome"/>
</dbReference>
<sequence>MIQRHGKIRLTKANTKCSPKSHLDGRKVGTACPRVTAITGVRPRVAPKQACNWSEFTRGHAVPTVR</sequence>
<reference evidence="1 2" key="1">
    <citation type="submission" date="2015-11" db="EMBL/GenBank/DDBJ databases">
        <title>Exploring the genomic traits of fungus-feeding bacterial genus Collimonas.</title>
        <authorList>
            <person name="Song C."/>
            <person name="Schmidt R."/>
            <person name="de Jager V."/>
            <person name="Krzyzanowska D."/>
            <person name="Jongedijk E."/>
            <person name="Cankar K."/>
            <person name="Beekwilder J."/>
            <person name="van Veen A."/>
            <person name="de Boer W."/>
            <person name="van Veen J.A."/>
            <person name="Garbeva P."/>
        </authorList>
    </citation>
    <scope>NUCLEOTIDE SEQUENCE [LARGE SCALE GENOMIC DNA]</scope>
    <source>
        <strain evidence="1 2">Ter291</strain>
    </source>
</reference>
<dbReference type="EMBL" id="CP013236">
    <property type="protein sequence ID" value="AMP17127.1"/>
    <property type="molecule type" value="Genomic_DNA"/>
</dbReference>
<proteinExistence type="predicted"/>
<evidence type="ECO:0000313" key="1">
    <source>
        <dbReference type="EMBL" id="AMP17127.1"/>
    </source>
</evidence>
<keyword evidence="2" id="KW-1185">Reference proteome</keyword>
<name>A0ABM5ZDW5_9BURK</name>
<organism evidence="1 2">
    <name type="scientific">Collimonas pratensis</name>
    <dbReference type="NCBI Taxonomy" id="279113"/>
    <lineage>
        <taxon>Bacteria</taxon>
        <taxon>Pseudomonadati</taxon>
        <taxon>Pseudomonadota</taxon>
        <taxon>Betaproteobacteria</taxon>
        <taxon>Burkholderiales</taxon>
        <taxon>Oxalobacteraceae</taxon>
        <taxon>Collimonas</taxon>
    </lineage>
</organism>
<protein>
    <submittedName>
        <fullName evidence="1">Uncharacterized protein</fullName>
    </submittedName>
</protein>
<accession>A0ABM5ZDW5</accession>
<gene>
    <name evidence="1" type="ORF">CPter291_4914</name>
</gene>
<evidence type="ECO:0000313" key="2">
    <source>
        <dbReference type="Proteomes" id="UP000074914"/>
    </source>
</evidence>